<reference evidence="1 2" key="1">
    <citation type="submission" date="2018-10" db="EMBL/GenBank/DDBJ databases">
        <title>Rhodobacter sp . BO-81.</title>
        <authorList>
            <person name="Im W.T."/>
        </authorList>
    </citation>
    <scope>NUCLEOTIDE SEQUENCE [LARGE SCALE GENOMIC DNA]</scope>
    <source>
        <strain evidence="1 2">BO-81</strain>
    </source>
</reference>
<dbReference type="Proteomes" id="UP000279673">
    <property type="component" value="Unassembled WGS sequence"/>
</dbReference>
<dbReference type="EMBL" id="RCHI01000001">
    <property type="protein sequence ID" value="RLL73048.1"/>
    <property type="molecule type" value="Genomic_DNA"/>
</dbReference>
<proteinExistence type="predicted"/>
<dbReference type="AlphaFoldDB" id="A0A421BY25"/>
<evidence type="ECO:0000313" key="2">
    <source>
        <dbReference type="Proteomes" id="UP000279673"/>
    </source>
</evidence>
<accession>A0A421BY25</accession>
<protein>
    <submittedName>
        <fullName evidence="1">AlpA family phage regulatory protein</fullName>
    </submittedName>
</protein>
<organism evidence="1 2">
    <name type="scientific">Paenirhodobacter hankyongi</name>
    <dbReference type="NCBI Taxonomy" id="2294033"/>
    <lineage>
        <taxon>Bacteria</taxon>
        <taxon>Pseudomonadati</taxon>
        <taxon>Pseudomonadota</taxon>
        <taxon>Alphaproteobacteria</taxon>
        <taxon>Rhodobacterales</taxon>
        <taxon>Rhodobacter group</taxon>
        <taxon>Paenirhodobacter</taxon>
    </lineage>
</organism>
<dbReference type="Gene3D" id="1.10.238.160">
    <property type="match status" value="1"/>
</dbReference>
<dbReference type="RefSeq" id="WP_121530410.1">
    <property type="nucleotide sequence ID" value="NZ_RCHI01000001.1"/>
</dbReference>
<gene>
    <name evidence="1" type="ORF">DYS74_01655</name>
</gene>
<comment type="caution">
    <text evidence="1">The sequence shown here is derived from an EMBL/GenBank/DDBJ whole genome shotgun (WGS) entry which is preliminary data.</text>
</comment>
<sequence>MAESYISDLQLAERYNVHRSTPWRWAKTDPAFPHPVKLGPQCARWKLSEIEAWEKTCATRG</sequence>
<keyword evidence="2" id="KW-1185">Reference proteome</keyword>
<dbReference type="InterPro" id="IPR010260">
    <property type="entry name" value="AlpA"/>
</dbReference>
<evidence type="ECO:0000313" key="1">
    <source>
        <dbReference type="EMBL" id="RLL73048.1"/>
    </source>
</evidence>
<dbReference type="Pfam" id="PF05930">
    <property type="entry name" value="Phage_AlpA"/>
    <property type="match status" value="1"/>
</dbReference>
<name>A0A421BY25_9RHOB</name>